<evidence type="ECO:0000256" key="8">
    <source>
        <dbReference type="ARBA" id="ARBA00022857"/>
    </source>
</evidence>
<evidence type="ECO:0000256" key="5">
    <source>
        <dbReference type="ARBA" id="ARBA00022723"/>
    </source>
</evidence>
<evidence type="ECO:0000259" key="19">
    <source>
        <dbReference type="PROSITE" id="PS51385"/>
    </source>
</evidence>
<sequence length="490" mass="54468">MIKHPIYTNEESKFIDDYCHHTLNYPETTLMGMAAVSVFHANEDLWSTAEEIWIVCGTGGNGGDGYALAQILFQEGQNVRIFSLGEPKRKDSLFYSEQCINSGIPVHSFQDLEKWEEEKEADSILLVDAILGIGFTPPLKKEILSAIEWINSSDLFFYKLSLDTPSGFIATDPDSIFIEADSIEELGTRKWENLGYAVGDKIIPRYYESIGFPVRSLTEDLSFSHRFYWEKCNWEEIPDLIARKPNSYKYTSGSSVFFGGEEGMHGAIILSQSAFQNLGGGISKVFTPSGVTRDLILGSDPSRMVSLGDGMEMESDPIFSKTKTIVVGPGTKAYPGFLKHLKLREDQTLVLDAGAIPGSKETIPKGNVILTPHVGEFERLTGVKAPNIQEAYPVAVEFCKKNNVSLLYKSHISLFVTNTGTSYVWESPNPHLATMGTGDLLVGVLARFLSLGFENSEAMYYTLSFLEGVREMQEPYPTAGEILQFLVRKL</sequence>
<evidence type="ECO:0000256" key="11">
    <source>
        <dbReference type="ARBA" id="ARBA00023235"/>
    </source>
</evidence>
<keyword evidence="8 17" id="KW-0521">NADP</keyword>
<dbReference type="InterPro" id="IPR004443">
    <property type="entry name" value="YjeF_N_dom"/>
</dbReference>
<dbReference type="Pfam" id="PF01256">
    <property type="entry name" value="Carb_kinase"/>
    <property type="match status" value="1"/>
</dbReference>
<keyword evidence="13" id="KW-0511">Multifunctional enzyme</keyword>
<evidence type="ECO:0000256" key="12">
    <source>
        <dbReference type="ARBA" id="ARBA00023239"/>
    </source>
</evidence>
<comment type="catalytic activity">
    <reaction evidence="2 17">
        <text>(6R)-NADPHX = (6S)-NADPHX</text>
        <dbReference type="Rhea" id="RHEA:32227"/>
        <dbReference type="ChEBI" id="CHEBI:64076"/>
        <dbReference type="ChEBI" id="CHEBI:64077"/>
        <dbReference type="EC" id="5.1.99.6"/>
    </reaction>
</comment>
<dbReference type="OrthoDB" id="9806925at2"/>
<dbReference type="EC" id="4.2.1.136" evidence="17"/>
<comment type="similarity">
    <text evidence="4 17">In the C-terminal section; belongs to the NnrD/CARKD family.</text>
</comment>
<dbReference type="GO" id="GO:0052856">
    <property type="term" value="F:NAD(P)HX epimerase activity"/>
    <property type="evidence" value="ECO:0007669"/>
    <property type="project" value="UniProtKB-EC"/>
</dbReference>
<dbReference type="GO" id="GO:0052855">
    <property type="term" value="F:ADP-dependent NAD(P)H-hydrate dehydratase activity"/>
    <property type="evidence" value="ECO:0007669"/>
    <property type="project" value="UniProtKB-UniRule"/>
</dbReference>
<comment type="catalytic activity">
    <reaction evidence="15 17">
        <text>(6S)-NADHX + ADP = AMP + phosphate + NADH + H(+)</text>
        <dbReference type="Rhea" id="RHEA:32223"/>
        <dbReference type="ChEBI" id="CHEBI:15378"/>
        <dbReference type="ChEBI" id="CHEBI:43474"/>
        <dbReference type="ChEBI" id="CHEBI:57945"/>
        <dbReference type="ChEBI" id="CHEBI:64074"/>
        <dbReference type="ChEBI" id="CHEBI:456215"/>
        <dbReference type="ChEBI" id="CHEBI:456216"/>
        <dbReference type="EC" id="4.2.1.136"/>
    </reaction>
</comment>
<comment type="caution">
    <text evidence="20">The sequence shown here is derived from an EMBL/GenBank/DDBJ whole genome shotgun (WGS) entry which is preliminary data.</text>
</comment>
<dbReference type="Pfam" id="PF03853">
    <property type="entry name" value="YjeF_N"/>
    <property type="match status" value="1"/>
</dbReference>
<protein>
    <recommendedName>
        <fullName evidence="17">Bifunctional NAD(P)H-hydrate repair enzyme</fullName>
    </recommendedName>
    <alternativeName>
        <fullName evidence="17">Nicotinamide nucleotide repair protein</fullName>
    </alternativeName>
    <domain>
        <recommendedName>
            <fullName evidence="17">ADP-dependent (S)-NAD(P)H-hydrate dehydratase</fullName>
            <ecNumber evidence="17">4.2.1.136</ecNumber>
        </recommendedName>
        <alternativeName>
            <fullName evidence="17">ADP-dependent NAD(P)HX dehydratase</fullName>
        </alternativeName>
    </domain>
    <domain>
        <recommendedName>
            <fullName evidence="17">NAD(P)H-hydrate epimerase</fullName>
            <ecNumber evidence="17">5.1.99.6</ecNumber>
        </recommendedName>
    </domain>
</protein>
<comment type="catalytic activity">
    <reaction evidence="1 17">
        <text>(6R)-NADHX = (6S)-NADHX</text>
        <dbReference type="Rhea" id="RHEA:32215"/>
        <dbReference type="ChEBI" id="CHEBI:64074"/>
        <dbReference type="ChEBI" id="CHEBI:64075"/>
        <dbReference type="EC" id="5.1.99.6"/>
    </reaction>
</comment>
<dbReference type="InterPro" id="IPR030677">
    <property type="entry name" value="Nnr"/>
</dbReference>
<dbReference type="Gene3D" id="3.40.1190.20">
    <property type="match status" value="1"/>
</dbReference>
<evidence type="ECO:0000256" key="3">
    <source>
        <dbReference type="ARBA" id="ARBA00006001"/>
    </source>
</evidence>
<evidence type="ECO:0000256" key="17">
    <source>
        <dbReference type="PIRNR" id="PIRNR017184"/>
    </source>
</evidence>
<keyword evidence="11 17" id="KW-0413">Isomerase</keyword>
<dbReference type="NCBIfam" id="TIGR00197">
    <property type="entry name" value="yjeF_nterm"/>
    <property type="match status" value="1"/>
</dbReference>
<keyword evidence="10 17" id="KW-0520">NAD</keyword>
<evidence type="ECO:0000313" key="20">
    <source>
        <dbReference type="EMBL" id="TGN13996.1"/>
    </source>
</evidence>
<dbReference type="GO" id="GO:0005524">
    <property type="term" value="F:ATP binding"/>
    <property type="evidence" value="ECO:0007669"/>
    <property type="project" value="UniProtKB-UniRule"/>
</dbReference>
<name>A0A4R9LVT0_9LEPT</name>
<comment type="similarity">
    <text evidence="3 17">In the N-terminal section; belongs to the NnrE/AIBP family.</text>
</comment>
<comment type="cofactor">
    <cofactor evidence="17">
        <name>K(+)</name>
        <dbReference type="ChEBI" id="CHEBI:29103"/>
    </cofactor>
    <text evidence="17">Binds 1 potassium ion per subunit.</text>
</comment>
<dbReference type="InterPro" id="IPR000631">
    <property type="entry name" value="CARKD"/>
</dbReference>
<dbReference type="EC" id="5.1.99.6" evidence="17"/>
<evidence type="ECO:0000256" key="1">
    <source>
        <dbReference type="ARBA" id="ARBA00000013"/>
    </source>
</evidence>
<dbReference type="PANTHER" id="PTHR12592:SF0">
    <property type="entry name" value="ATP-DEPENDENT (S)-NAD(P)H-HYDRATE DEHYDRATASE"/>
    <property type="match status" value="1"/>
</dbReference>
<keyword evidence="12 17" id="KW-0456">Lyase</keyword>
<dbReference type="SUPFAM" id="SSF53613">
    <property type="entry name" value="Ribokinase-like"/>
    <property type="match status" value="1"/>
</dbReference>
<dbReference type="PROSITE" id="PS51385">
    <property type="entry name" value="YJEF_N"/>
    <property type="match status" value="1"/>
</dbReference>
<evidence type="ECO:0000259" key="18">
    <source>
        <dbReference type="PROSITE" id="PS51383"/>
    </source>
</evidence>
<comment type="catalytic activity">
    <reaction evidence="16 17">
        <text>(6S)-NADPHX + ADP = AMP + phosphate + NADPH + H(+)</text>
        <dbReference type="Rhea" id="RHEA:32235"/>
        <dbReference type="ChEBI" id="CHEBI:15378"/>
        <dbReference type="ChEBI" id="CHEBI:43474"/>
        <dbReference type="ChEBI" id="CHEBI:57783"/>
        <dbReference type="ChEBI" id="CHEBI:64076"/>
        <dbReference type="ChEBI" id="CHEBI:456215"/>
        <dbReference type="ChEBI" id="CHEBI:456216"/>
        <dbReference type="EC" id="4.2.1.136"/>
    </reaction>
</comment>
<dbReference type="Proteomes" id="UP000298264">
    <property type="component" value="Unassembled WGS sequence"/>
</dbReference>
<dbReference type="PANTHER" id="PTHR12592">
    <property type="entry name" value="ATP-DEPENDENT (S)-NAD(P)H-HYDRATE DEHYDRATASE FAMILY MEMBER"/>
    <property type="match status" value="1"/>
</dbReference>
<evidence type="ECO:0000256" key="9">
    <source>
        <dbReference type="ARBA" id="ARBA00022958"/>
    </source>
</evidence>
<dbReference type="Gene3D" id="3.40.50.10260">
    <property type="entry name" value="YjeF N-terminal domain"/>
    <property type="match status" value="1"/>
</dbReference>
<evidence type="ECO:0000256" key="15">
    <source>
        <dbReference type="ARBA" id="ARBA00048238"/>
    </source>
</evidence>
<evidence type="ECO:0000256" key="4">
    <source>
        <dbReference type="ARBA" id="ARBA00009524"/>
    </source>
</evidence>
<dbReference type="InterPro" id="IPR036652">
    <property type="entry name" value="YjeF_N_dom_sf"/>
</dbReference>
<evidence type="ECO:0000256" key="14">
    <source>
        <dbReference type="ARBA" id="ARBA00025153"/>
    </source>
</evidence>
<keyword evidence="5 17" id="KW-0479">Metal-binding</keyword>
<reference evidence="20" key="1">
    <citation type="journal article" date="2019" name="PLoS Negl. Trop. Dis.">
        <title>Revisiting the worldwide diversity of Leptospira species in the environment.</title>
        <authorList>
            <person name="Vincent A.T."/>
            <person name="Schiettekatte O."/>
            <person name="Bourhy P."/>
            <person name="Veyrier F.J."/>
            <person name="Picardeau M."/>
        </authorList>
    </citation>
    <scope>NUCLEOTIDE SEQUENCE [LARGE SCALE GENOMIC DNA]</scope>
    <source>
        <strain evidence="20">201400974</strain>
    </source>
</reference>
<dbReference type="RefSeq" id="WP_135762968.1">
    <property type="nucleotide sequence ID" value="NZ_RQHV01000021.1"/>
</dbReference>
<dbReference type="GO" id="GO:0046872">
    <property type="term" value="F:metal ion binding"/>
    <property type="evidence" value="ECO:0007669"/>
    <property type="project" value="UniProtKB-UniRule"/>
</dbReference>
<accession>A0A4R9LVT0</accession>
<evidence type="ECO:0000256" key="13">
    <source>
        <dbReference type="ARBA" id="ARBA00023268"/>
    </source>
</evidence>
<dbReference type="PIRSF" id="PIRSF017184">
    <property type="entry name" value="Nnr"/>
    <property type="match status" value="1"/>
</dbReference>
<keyword evidence="7 17" id="KW-0067">ATP-binding</keyword>
<comment type="function">
    <text evidence="14 17">Bifunctional enzyme that catalyzes the epimerization of the S- and R-forms of NAD(P)HX and the dehydration of the S-form of NAD(P)HX at the expense of ADP, which is converted to AMP. This allows the repair of both epimers of NAD(P)HX, a damaged form of NAD(P)H that is a result of enzymatic or heat-dependent hydration.</text>
</comment>
<evidence type="ECO:0000256" key="7">
    <source>
        <dbReference type="ARBA" id="ARBA00022840"/>
    </source>
</evidence>
<dbReference type="EMBL" id="RQHV01000021">
    <property type="protein sequence ID" value="TGN13996.1"/>
    <property type="molecule type" value="Genomic_DNA"/>
</dbReference>
<dbReference type="SUPFAM" id="SSF64153">
    <property type="entry name" value="YjeF N-terminal domain-like"/>
    <property type="match status" value="1"/>
</dbReference>
<keyword evidence="21" id="KW-1185">Reference proteome</keyword>
<organism evidence="20 21">
    <name type="scientific">Leptospira ilyithenensis</name>
    <dbReference type="NCBI Taxonomy" id="2484901"/>
    <lineage>
        <taxon>Bacteria</taxon>
        <taxon>Pseudomonadati</taxon>
        <taxon>Spirochaetota</taxon>
        <taxon>Spirochaetia</taxon>
        <taxon>Leptospirales</taxon>
        <taxon>Leptospiraceae</taxon>
        <taxon>Leptospira</taxon>
    </lineage>
</organism>
<keyword evidence="6 17" id="KW-0547">Nucleotide-binding</keyword>
<dbReference type="PROSITE" id="PS51383">
    <property type="entry name" value="YJEF_C_3"/>
    <property type="match status" value="1"/>
</dbReference>
<proteinExistence type="inferred from homology"/>
<dbReference type="AlphaFoldDB" id="A0A4R9LVT0"/>
<evidence type="ECO:0000256" key="16">
    <source>
        <dbReference type="ARBA" id="ARBA00049209"/>
    </source>
</evidence>
<feature type="domain" description="YjeF C-terminal" evidence="18">
    <location>
        <begin position="232"/>
        <end position="490"/>
    </location>
</feature>
<dbReference type="InterPro" id="IPR029056">
    <property type="entry name" value="Ribokinase-like"/>
</dbReference>
<dbReference type="CDD" id="cd01171">
    <property type="entry name" value="YXKO-related"/>
    <property type="match status" value="1"/>
</dbReference>
<evidence type="ECO:0000256" key="2">
    <source>
        <dbReference type="ARBA" id="ARBA00000909"/>
    </source>
</evidence>
<feature type="domain" description="YjeF N-terminal" evidence="19">
    <location>
        <begin position="12"/>
        <end position="209"/>
    </location>
</feature>
<evidence type="ECO:0000256" key="6">
    <source>
        <dbReference type="ARBA" id="ARBA00022741"/>
    </source>
</evidence>
<evidence type="ECO:0000256" key="10">
    <source>
        <dbReference type="ARBA" id="ARBA00023027"/>
    </source>
</evidence>
<dbReference type="GO" id="GO:0110051">
    <property type="term" value="P:metabolite repair"/>
    <property type="evidence" value="ECO:0007669"/>
    <property type="project" value="TreeGrafter"/>
</dbReference>
<gene>
    <name evidence="20" type="ORF">EHS11_03155</name>
</gene>
<keyword evidence="9 17" id="KW-0630">Potassium</keyword>
<evidence type="ECO:0000313" key="21">
    <source>
        <dbReference type="Proteomes" id="UP000298264"/>
    </source>
</evidence>